<dbReference type="AlphaFoldDB" id="L7JJF2"/>
<accession>L7JJF2</accession>
<name>L7JJF2_PYRO1</name>
<gene>
    <name evidence="1" type="ORF">OOW_P131scaffold00274g10</name>
</gene>
<protein>
    <submittedName>
        <fullName evidence="1">Uncharacterized protein</fullName>
    </submittedName>
</protein>
<reference evidence="1" key="1">
    <citation type="journal article" date="2012" name="PLoS Genet.">
        <title>Comparative analysis of the genomes of two field isolates of the rice blast fungus Magnaporthe oryzae.</title>
        <authorList>
            <person name="Xue M."/>
            <person name="Yang J."/>
            <person name="Li Z."/>
            <person name="Hu S."/>
            <person name="Yao N."/>
            <person name="Dean R.A."/>
            <person name="Zhao W."/>
            <person name="Shen M."/>
            <person name="Zhang H."/>
            <person name="Li C."/>
            <person name="Liu L."/>
            <person name="Cao L."/>
            <person name="Xu X."/>
            <person name="Xing Y."/>
            <person name="Hsiang T."/>
            <person name="Zhang Z."/>
            <person name="Xu J.R."/>
            <person name="Peng Y.L."/>
        </authorList>
    </citation>
    <scope>NUCLEOTIDE SEQUENCE [LARGE SCALE GENOMIC DNA]</scope>
    <source>
        <strain evidence="1">P131</strain>
    </source>
</reference>
<evidence type="ECO:0000313" key="1">
    <source>
        <dbReference type="EMBL" id="ELQ67959.1"/>
    </source>
</evidence>
<dbReference type="EMBL" id="JH794039">
    <property type="protein sequence ID" value="ELQ67959.1"/>
    <property type="molecule type" value="Genomic_DNA"/>
</dbReference>
<proteinExistence type="predicted"/>
<sequence length="138" mass="15684">MTLVAYLPGSTDGLGRNLQVFHRAEQSLNDAVQHLRRMLKEEVAVGGQPARNMKKKPTVAAPAQPIPGPYRTLFNSHDRLCLFEIYCTLIVDWGVEEEELREAIRLDKLEEMLLRRCGQINDPEIFPDAAMPRNGWKA</sequence>
<organism>
    <name type="scientific">Pyricularia oryzae (strain P131)</name>
    <name type="common">Rice blast fungus</name>
    <name type="synonym">Magnaporthe oryzae</name>
    <dbReference type="NCBI Taxonomy" id="1143193"/>
    <lineage>
        <taxon>Eukaryota</taxon>
        <taxon>Fungi</taxon>
        <taxon>Dikarya</taxon>
        <taxon>Ascomycota</taxon>
        <taxon>Pezizomycotina</taxon>
        <taxon>Sordariomycetes</taxon>
        <taxon>Sordariomycetidae</taxon>
        <taxon>Magnaporthales</taxon>
        <taxon>Pyriculariaceae</taxon>
        <taxon>Pyricularia</taxon>
    </lineage>
</organism>